<comment type="caution">
    <text evidence="1">The sequence shown here is derived from an EMBL/GenBank/DDBJ whole genome shotgun (WGS) entry which is preliminary data.</text>
</comment>
<reference evidence="1" key="2">
    <citation type="submission" date="2017-10" db="EMBL/GenBank/DDBJ databases">
        <title>Ladona fulva Genome sequencing and assembly.</title>
        <authorList>
            <person name="Murali S."/>
            <person name="Richards S."/>
            <person name="Bandaranaike D."/>
            <person name="Bellair M."/>
            <person name="Blankenburg K."/>
            <person name="Chao H."/>
            <person name="Dinh H."/>
            <person name="Doddapaneni H."/>
            <person name="Dugan-Rocha S."/>
            <person name="Elkadiri S."/>
            <person name="Gnanaolivu R."/>
            <person name="Hernandez B."/>
            <person name="Skinner E."/>
            <person name="Javaid M."/>
            <person name="Lee S."/>
            <person name="Li M."/>
            <person name="Ming W."/>
            <person name="Munidasa M."/>
            <person name="Muniz J."/>
            <person name="Nguyen L."/>
            <person name="Hughes D."/>
            <person name="Osuji N."/>
            <person name="Pu L.-L."/>
            <person name="Puazo M."/>
            <person name="Qu C."/>
            <person name="Quiroz J."/>
            <person name="Raj R."/>
            <person name="Weissenberger G."/>
            <person name="Xin Y."/>
            <person name="Zou X."/>
            <person name="Han Y."/>
            <person name="Worley K."/>
            <person name="Muzny D."/>
            <person name="Gibbs R."/>
        </authorList>
    </citation>
    <scope>NUCLEOTIDE SEQUENCE</scope>
    <source>
        <strain evidence="1">Sampled in the wild</strain>
    </source>
</reference>
<name>A0A8K0KJU5_LADFU</name>
<dbReference type="Proteomes" id="UP000792457">
    <property type="component" value="Unassembled WGS sequence"/>
</dbReference>
<dbReference type="EMBL" id="KZ308964">
    <property type="protein sequence ID" value="KAG8235902.1"/>
    <property type="molecule type" value="Genomic_DNA"/>
</dbReference>
<protein>
    <submittedName>
        <fullName evidence="1">Uncharacterized protein</fullName>
    </submittedName>
</protein>
<dbReference type="AlphaFoldDB" id="A0A8K0KJU5"/>
<dbReference type="OrthoDB" id="6626714at2759"/>
<proteinExistence type="predicted"/>
<sequence>MHQAPWSSRAIYSLKISLISDQFKIHSKRARIRQCAIRGLPVHRGILLKAPYQVLCFLKSMKAYKKIDKRIAKAALQKISQHLCYLTEVSVLSLFDDDVDQETKVKMVENLPKENLLSHGMVTSHRRKNFAVHFMESQIKKYLQLHFSQKQSSFDCLKIDEFSPRINASFQEARKKVSTLRAVNNTAERVVKLMQDFHASNWPKALSFHSKFEENFSSISMSWRLPAPPLACHESGCCDLNLEIDGEDGRITWEPVLEEPPPRSS</sequence>
<gene>
    <name evidence="1" type="ORF">J437_LFUL010132</name>
</gene>
<evidence type="ECO:0000313" key="2">
    <source>
        <dbReference type="Proteomes" id="UP000792457"/>
    </source>
</evidence>
<accession>A0A8K0KJU5</accession>
<keyword evidence="2" id="KW-1185">Reference proteome</keyword>
<evidence type="ECO:0000313" key="1">
    <source>
        <dbReference type="EMBL" id="KAG8235902.1"/>
    </source>
</evidence>
<reference evidence="1" key="1">
    <citation type="submission" date="2013-04" db="EMBL/GenBank/DDBJ databases">
        <authorList>
            <person name="Qu J."/>
            <person name="Murali S.C."/>
            <person name="Bandaranaike D."/>
            <person name="Bellair M."/>
            <person name="Blankenburg K."/>
            <person name="Chao H."/>
            <person name="Dinh H."/>
            <person name="Doddapaneni H."/>
            <person name="Downs B."/>
            <person name="Dugan-Rocha S."/>
            <person name="Elkadiri S."/>
            <person name="Gnanaolivu R.D."/>
            <person name="Hernandez B."/>
            <person name="Javaid M."/>
            <person name="Jayaseelan J.C."/>
            <person name="Lee S."/>
            <person name="Li M."/>
            <person name="Ming W."/>
            <person name="Munidasa M."/>
            <person name="Muniz J."/>
            <person name="Nguyen L."/>
            <person name="Ongeri F."/>
            <person name="Osuji N."/>
            <person name="Pu L.-L."/>
            <person name="Puazo M."/>
            <person name="Qu C."/>
            <person name="Quiroz J."/>
            <person name="Raj R."/>
            <person name="Weissenberger G."/>
            <person name="Xin Y."/>
            <person name="Zou X."/>
            <person name="Han Y."/>
            <person name="Richards S."/>
            <person name="Worley K."/>
            <person name="Muzny D."/>
            <person name="Gibbs R."/>
        </authorList>
    </citation>
    <scope>NUCLEOTIDE SEQUENCE</scope>
    <source>
        <strain evidence="1">Sampled in the wild</strain>
    </source>
</reference>
<organism evidence="1 2">
    <name type="scientific">Ladona fulva</name>
    <name type="common">Scarce chaser dragonfly</name>
    <name type="synonym">Libellula fulva</name>
    <dbReference type="NCBI Taxonomy" id="123851"/>
    <lineage>
        <taxon>Eukaryota</taxon>
        <taxon>Metazoa</taxon>
        <taxon>Ecdysozoa</taxon>
        <taxon>Arthropoda</taxon>
        <taxon>Hexapoda</taxon>
        <taxon>Insecta</taxon>
        <taxon>Pterygota</taxon>
        <taxon>Palaeoptera</taxon>
        <taxon>Odonata</taxon>
        <taxon>Epiprocta</taxon>
        <taxon>Anisoptera</taxon>
        <taxon>Libelluloidea</taxon>
        <taxon>Libellulidae</taxon>
        <taxon>Ladona</taxon>
    </lineage>
</organism>